<dbReference type="EMBL" id="JACIEV010000001">
    <property type="protein sequence ID" value="MBB4152435.1"/>
    <property type="molecule type" value="Genomic_DNA"/>
</dbReference>
<dbReference type="Proteomes" id="UP000529795">
    <property type="component" value="Unassembled WGS sequence"/>
</dbReference>
<reference evidence="2 3" key="1">
    <citation type="submission" date="2020-08" db="EMBL/GenBank/DDBJ databases">
        <title>Genomic Encyclopedia of Type Strains, Phase IV (KMG-IV): sequencing the most valuable type-strain genomes for metagenomic binning, comparative biology and taxonomic classification.</title>
        <authorList>
            <person name="Goeker M."/>
        </authorList>
    </citation>
    <scope>NUCLEOTIDE SEQUENCE [LARGE SCALE GENOMIC DNA]</scope>
    <source>
        <strain evidence="2 3">YC6723</strain>
    </source>
</reference>
<name>A0A840FGG6_9SPHN</name>
<comment type="caution">
    <text evidence="2">The sequence shown here is derived from an EMBL/GenBank/DDBJ whole genome shotgun (WGS) entry which is preliminary data.</text>
</comment>
<keyword evidence="3" id="KW-1185">Reference proteome</keyword>
<sequence>MTDAKADRRAAALRANLSKRKAQARAIVSPDAAPPVAAPTDQEPPR</sequence>
<dbReference type="RefSeq" id="WP_183981964.1">
    <property type="nucleotide sequence ID" value="NZ_JACIEV010000001.1"/>
</dbReference>
<dbReference type="AlphaFoldDB" id="A0A840FGG6"/>
<protein>
    <submittedName>
        <fullName evidence="2">Uncharacterized protein</fullName>
    </submittedName>
</protein>
<gene>
    <name evidence="2" type="ORF">GGQ80_000311</name>
</gene>
<accession>A0A840FGG6</accession>
<evidence type="ECO:0000256" key="1">
    <source>
        <dbReference type="SAM" id="MobiDB-lite"/>
    </source>
</evidence>
<organism evidence="2 3">
    <name type="scientific">Sphingomonas jinjuensis</name>
    <dbReference type="NCBI Taxonomy" id="535907"/>
    <lineage>
        <taxon>Bacteria</taxon>
        <taxon>Pseudomonadati</taxon>
        <taxon>Pseudomonadota</taxon>
        <taxon>Alphaproteobacteria</taxon>
        <taxon>Sphingomonadales</taxon>
        <taxon>Sphingomonadaceae</taxon>
        <taxon>Sphingomonas</taxon>
    </lineage>
</organism>
<evidence type="ECO:0000313" key="3">
    <source>
        <dbReference type="Proteomes" id="UP000529795"/>
    </source>
</evidence>
<feature type="region of interest" description="Disordered" evidence="1">
    <location>
        <begin position="17"/>
        <end position="46"/>
    </location>
</feature>
<evidence type="ECO:0000313" key="2">
    <source>
        <dbReference type="EMBL" id="MBB4152435.1"/>
    </source>
</evidence>
<proteinExistence type="predicted"/>